<gene>
    <name evidence="1" type="ORF">GCM10011401_07080</name>
</gene>
<dbReference type="InterPro" id="IPR036412">
    <property type="entry name" value="HAD-like_sf"/>
</dbReference>
<keyword evidence="2" id="KW-1185">Reference proteome</keyword>
<evidence type="ECO:0000313" key="1">
    <source>
        <dbReference type="EMBL" id="GGE62592.1"/>
    </source>
</evidence>
<dbReference type="InterPro" id="IPR023214">
    <property type="entry name" value="HAD_sf"/>
</dbReference>
<proteinExistence type="predicted"/>
<accession>A0A917ANI2</accession>
<dbReference type="SFLD" id="SFLDS00003">
    <property type="entry name" value="Haloacid_Dehalogenase"/>
    <property type="match status" value="1"/>
</dbReference>
<dbReference type="AlphaFoldDB" id="A0A917ANI2"/>
<dbReference type="Gene3D" id="1.10.150.240">
    <property type="entry name" value="Putative phosphatase, domain 2"/>
    <property type="match status" value="1"/>
</dbReference>
<organism evidence="1 2">
    <name type="scientific">Nesterenkonia cremea</name>
    <dbReference type="NCBI Taxonomy" id="1882340"/>
    <lineage>
        <taxon>Bacteria</taxon>
        <taxon>Bacillati</taxon>
        <taxon>Actinomycetota</taxon>
        <taxon>Actinomycetes</taxon>
        <taxon>Micrococcales</taxon>
        <taxon>Micrococcaceae</taxon>
        <taxon>Nesterenkonia</taxon>
    </lineage>
</organism>
<dbReference type="PANTHER" id="PTHR18901:SF38">
    <property type="entry name" value="PSEUDOURIDINE-5'-PHOSPHATASE"/>
    <property type="match status" value="1"/>
</dbReference>
<dbReference type="SUPFAM" id="SSF56784">
    <property type="entry name" value="HAD-like"/>
    <property type="match status" value="1"/>
</dbReference>
<dbReference type="InterPro" id="IPR023198">
    <property type="entry name" value="PGP-like_dom2"/>
</dbReference>
<reference evidence="1" key="1">
    <citation type="journal article" date="2014" name="Int. J. Syst. Evol. Microbiol.">
        <title>Complete genome sequence of Corynebacterium casei LMG S-19264T (=DSM 44701T), isolated from a smear-ripened cheese.</title>
        <authorList>
            <consortium name="US DOE Joint Genome Institute (JGI-PGF)"/>
            <person name="Walter F."/>
            <person name="Albersmeier A."/>
            <person name="Kalinowski J."/>
            <person name="Ruckert C."/>
        </authorList>
    </citation>
    <scope>NUCLEOTIDE SEQUENCE</scope>
    <source>
        <strain evidence="1">CGMCC 1.15388</strain>
    </source>
</reference>
<dbReference type="InterPro" id="IPR006439">
    <property type="entry name" value="HAD-SF_hydro_IA"/>
</dbReference>
<evidence type="ECO:0000313" key="2">
    <source>
        <dbReference type="Proteomes" id="UP000633136"/>
    </source>
</evidence>
<reference evidence="1" key="2">
    <citation type="submission" date="2020-09" db="EMBL/GenBank/DDBJ databases">
        <authorList>
            <person name="Sun Q."/>
            <person name="Zhou Y."/>
        </authorList>
    </citation>
    <scope>NUCLEOTIDE SEQUENCE</scope>
    <source>
        <strain evidence="1">CGMCC 1.15388</strain>
    </source>
</reference>
<dbReference type="SFLD" id="SFLDG01129">
    <property type="entry name" value="C1.5:_HAD__Beta-PGM__Phosphata"/>
    <property type="match status" value="1"/>
</dbReference>
<sequence>MVCMSSAPTALTSTSAPALQAVFWDMDGTLVDTEPYWIAAEYELVESYGGTWSEEQAHQLVGQALTYSASVLQQAGVEMESQEIIDWLITRVAARARESMPWRPGARELLASLHEAGARSALVTMSHRPLAEAIVEALPEGQMEFIVSGDMVTRGKPDPEAYHLAFETMGADHQQRSGEQLTRSRCIAIEDSVPGTAAAAASGMVTVAVPHFTELPESDQWHLLPTLAGLDARQLEELLADPVPAAQR</sequence>
<dbReference type="Proteomes" id="UP000633136">
    <property type="component" value="Unassembled WGS sequence"/>
</dbReference>
<dbReference type="NCBIfam" id="TIGR01509">
    <property type="entry name" value="HAD-SF-IA-v3"/>
    <property type="match status" value="1"/>
</dbReference>
<dbReference type="CDD" id="cd07505">
    <property type="entry name" value="HAD_BPGM-like"/>
    <property type="match status" value="1"/>
</dbReference>
<dbReference type="Pfam" id="PF00702">
    <property type="entry name" value="Hydrolase"/>
    <property type="match status" value="1"/>
</dbReference>
<dbReference type="PANTHER" id="PTHR18901">
    <property type="entry name" value="2-DEOXYGLUCOSE-6-PHOSPHATE PHOSPHATASE 2"/>
    <property type="match status" value="1"/>
</dbReference>
<dbReference type="EMBL" id="BMIS01000002">
    <property type="protein sequence ID" value="GGE62592.1"/>
    <property type="molecule type" value="Genomic_DNA"/>
</dbReference>
<protein>
    <submittedName>
        <fullName evidence="1">Haloacid dehalogenase</fullName>
    </submittedName>
</protein>
<comment type="caution">
    <text evidence="1">The sequence shown here is derived from an EMBL/GenBank/DDBJ whole genome shotgun (WGS) entry which is preliminary data.</text>
</comment>
<dbReference type="Gene3D" id="3.40.50.1000">
    <property type="entry name" value="HAD superfamily/HAD-like"/>
    <property type="match status" value="1"/>
</dbReference>
<name>A0A917ANI2_9MICC</name>